<evidence type="ECO:0000313" key="2">
    <source>
        <dbReference type="EMBL" id="KAJ5093114.1"/>
    </source>
</evidence>
<dbReference type="Proteomes" id="UP001149165">
    <property type="component" value="Unassembled WGS sequence"/>
</dbReference>
<evidence type="ECO:0000313" key="3">
    <source>
        <dbReference type="Proteomes" id="UP001149165"/>
    </source>
</evidence>
<evidence type="ECO:0000256" key="1">
    <source>
        <dbReference type="SAM" id="MobiDB-lite"/>
    </source>
</evidence>
<dbReference type="EMBL" id="JAPQKH010000006">
    <property type="protein sequence ID" value="KAJ5093114.1"/>
    <property type="molecule type" value="Genomic_DNA"/>
</dbReference>
<reference evidence="2" key="1">
    <citation type="submission" date="2022-11" db="EMBL/GenBank/DDBJ databases">
        <authorList>
            <person name="Petersen C."/>
        </authorList>
    </citation>
    <scope>NUCLEOTIDE SEQUENCE</scope>
    <source>
        <strain evidence="2">IBT 30069</strain>
    </source>
</reference>
<accession>A0A9W9F3V2</accession>
<keyword evidence="3" id="KW-1185">Reference proteome</keyword>
<sequence length="155" mass="15855">MTINWDTKADAKLMSAFTQTGSVDYEAVAKYMGDGCTVSAVKHRIARLRDKAGITNPRGARKSSGTPKKGAGGSTSSGAGTSADSSSKDGTATSSGGIKKSPATPTGRRKRAGSFGPIHGARGMKSSSKASGSEATDADDNETQLDDDDLPYFEG</sequence>
<protein>
    <submittedName>
        <fullName evidence="2">Uncharacterized protein</fullName>
    </submittedName>
</protein>
<dbReference type="OrthoDB" id="5418867at2759"/>
<comment type="caution">
    <text evidence="2">The sequence shown here is derived from an EMBL/GenBank/DDBJ whole genome shotgun (WGS) entry which is preliminary data.</text>
</comment>
<reference evidence="2" key="2">
    <citation type="journal article" date="2023" name="IMA Fungus">
        <title>Comparative genomic study of the Penicillium genus elucidates a diverse pangenome and 15 lateral gene transfer events.</title>
        <authorList>
            <person name="Petersen C."/>
            <person name="Sorensen T."/>
            <person name="Nielsen M.R."/>
            <person name="Sondergaard T.E."/>
            <person name="Sorensen J.L."/>
            <person name="Fitzpatrick D.A."/>
            <person name="Frisvad J.C."/>
            <person name="Nielsen K.L."/>
        </authorList>
    </citation>
    <scope>NUCLEOTIDE SEQUENCE</scope>
    <source>
        <strain evidence="2">IBT 30069</strain>
    </source>
</reference>
<proteinExistence type="predicted"/>
<dbReference type="AlphaFoldDB" id="A0A9W9F3V2"/>
<feature type="compositionally biased region" description="Acidic residues" evidence="1">
    <location>
        <begin position="136"/>
        <end position="155"/>
    </location>
</feature>
<gene>
    <name evidence="2" type="ORF">N7456_008975</name>
</gene>
<feature type="region of interest" description="Disordered" evidence="1">
    <location>
        <begin position="48"/>
        <end position="155"/>
    </location>
</feature>
<feature type="compositionally biased region" description="Low complexity" evidence="1">
    <location>
        <begin position="76"/>
        <end position="97"/>
    </location>
</feature>
<name>A0A9W9F3V2_9EURO</name>
<organism evidence="2 3">
    <name type="scientific">Penicillium angulare</name>
    <dbReference type="NCBI Taxonomy" id="116970"/>
    <lineage>
        <taxon>Eukaryota</taxon>
        <taxon>Fungi</taxon>
        <taxon>Dikarya</taxon>
        <taxon>Ascomycota</taxon>
        <taxon>Pezizomycotina</taxon>
        <taxon>Eurotiomycetes</taxon>
        <taxon>Eurotiomycetidae</taxon>
        <taxon>Eurotiales</taxon>
        <taxon>Aspergillaceae</taxon>
        <taxon>Penicillium</taxon>
    </lineage>
</organism>
<feature type="compositionally biased region" description="Polar residues" evidence="1">
    <location>
        <begin position="125"/>
        <end position="134"/>
    </location>
</feature>